<sequence length="203" mass="23579">MKKIIAFAVFAVVGLMALQLYVNSRNANPDNYKLSIAQYRQQKDEHFRTDENSPFGSTGRFKSLRYYDAAPKYKIETTLKVLKDTATFLMRMSDKQQERFRKYGFALISIDHVKDTLYFYQKQGNTEENMLFVPFTDATTGQSTYGAGRYLDVPVQPQGRITLDFNFAYNPYCAYNYNYSCPIPPRENSLRMAIEAGEMKFKK</sequence>
<dbReference type="InterPro" id="IPR012467">
    <property type="entry name" value="DUF1684"/>
</dbReference>
<dbReference type="OrthoDB" id="5493262at2"/>
<proteinExistence type="predicted"/>
<dbReference type="Pfam" id="PF07920">
    <property type="entry name" value="DUF1684"/>
    <property type="match status" value="1"/>
</dbReference>
<dbReference type="PANTHER" id="PTHR41913:SF1">
    <property type="entry name" value="DUF1684 DOMAIN-CONTAINING PROTEIN"/>
    <property type="match status" value="1"/>
</dbReference>
<dbReference type="Proteomes" id="UP000199514">
    <property type="component" value="Unassembled WGS sequence"/>
</dbReference>
<dbReference type="RefSeq" id="WP_091507932.1">
    <property type="nucleotide sequence ID" value="NZ_FOLE01000002.1"/>
</dbReference>
<dbReference type="EMBL" id="FOLE01000002">
    <property type="protein sequence ID" value="SFB93560.1"/>
    <property type="molecule type" value="Genomic_DNA"/>
</dbReference>
<gene>
    <name evidence="1" type="ORF">SAMN05421780_10222</name>
</gene>
<reference evidence="1 2" key="1">
    <citation type="submission" date="2016-10" db="EMBL/GenBank/DDBJ databases">
        <authorList>
            <person name="de Groot N.N."/>
        </authorList>
    </citation>
    <scope>NUCLEOTIDE SEQUENCE [LARGE SCALE GENOMIC DNA]</scope>
    <source>
        <strain evidence="1 2">DSM 6793</strain>
    </source>
</reference>
<dbReference type="PANTHER" id="PTHR41913">
    <property type="entry name" value="DUF1684 DOMAIN-CONTAINING PROTEIN"/>
    <property type="match status" value="1"/>
</dbReference>
<protein>
    <recommendedName>
        <fullName evidence="3">DUF1684 domain-containing protein</fullName>
    </recommendedName>
</protein>
<evidence type="ECO:0000313" key="1">
    <source>
        <dbReference type="EMBL" id="SFB93560.1"/>
    </source>
</evidence>
<keyword evidence="2" id="KW-1185">Reference proteome</keyword>
<dbReference type="AlphaFoldDB" id="A0A1I1F8Z8"/>
<name>A0A1I1F8Z8_9BACT</name>
<evidence type="ECO:0000313" key="2">
    <source>
        <dbReference type="Proteomes" id="UP000199514"/>
    </source>
</evidence>
<accession>A0A1I1F8Z8</accession>
<organism evidence="1 2">
    <name type="scientific">Flexibacter flexilis DSM 6793</name>
    <dbReference type="NCBI Taxonomy" id="927664"/>
    <lineage>
        <taxon>Bacteria</taxon>
        <taxon>Pseudomonadati</taxon>
        <taxon>Bacteroidota</taxon>
        <taxon>Cytophagia</taxon>
        <taxon>Cytophagales</taxon>
        <taxon>Flexibacteraceae</taxon>
        <taxon>Flexibacter</taxon>
    </lineage>
</organism>
<dbReference type="STRING" id="927664.SAMN05421780_10222"/>
<evidence type="ECO:0008006" key="3">
    <source>
        <dbReference type="Google" id="ProtNLM"/>
    </source>
</evidence>